<evidence type="ECO:0000313" key="2">
    <source>
        <dbReference type="Proteomes" id="UP000305729"/>
    </source>
</evidence>
<dbReference type="EMBL" id="CP045429">
    <property type="protein sequence ID" value="QPB81504.1"/>
    <property type="molecule type" value="Genomic_DNA"/>
</dbReference>
<protein>
    <submittedName>
        <fullName evidence="1">Uncharacterized protein</fullName>
    </submittedName>
</protein>
<gene>
    <name evidence="1" type="ORF">CWC22_000075</name>
</gene>
<accession>A0A7S7YT91</accession>
<name>A0A7S7YT91_9GAMM</name>
<sequence>MAEREAGGTELWLAEPEYIAMEGFLHQSKLAGLSVEGLAGFYLFQLPSKKDLPDCLVVDTK</sequence>
<dbReference type="Proteomes" id="UP000305729">
    <property type="component" value="Chromosome 1"/>
</dbReference>
<proteinExistence type="predicted"/>
<dbReference type="AlphaFoldDB" id="A0A7S7YT91"/>
<organism evidence="1 2">
    <name type="scientific">Pseudoalteromonas rubra</name>
    <dbReference type="NCBI Taxonomy" id="43658"/>
    <lineage>
        <taxon>Bacteria</taxon>
        <taxon>Pseudomonadati</taxon>
        <taxon>Pseudomonadota</taxon>
        <taxon>Gammaproteobacteria</taxon>
        <taxon>Alteromonadales</taxon>
        <taxon>Pseudoalteromonadaceae</taxon>
        <taxon>Pseudoalteromonas</taxon>
    </lineage>
</organism>
<reference evidence="1 2" key="1">
    <citation type="submission" date="2019-10" db="EMBL/GenBank/DDBJ databases">
        <title>Pseudoalteromonas rubra S4059.</title>
        <authorList>
            <person name="Paulsen S."/>
            <person name="Wang X."/>
        </authorList>
    </citation>
    <scope>NUCLEOTIDE SEQUENCE [LARGE SCALE GENOMIC DNA]</scope>
    <source>
        <strain evidence="1 2">S4059</strain>
    </source>
</reference>
<evidence type="ECO:0000313" key="1">
    <source>
        <dbReference type="EMBL" id="QPB81504.1"/>
    </source>
</evidence>